<dbReference type="InterPro" id="IPR053151">
    <property type="entry name" value="RNase_H-like"/>
</dbReference>
<proteinExistence type="predicted"/>
<name>A0ABR2EKR9_9ROSI</name>
<dbReference type="EMBL" id="JBBPBM010000012">
    <property type="protein sequence ID" value="KAK8562589.1"/>
    <property type="molecule type" value="Genomic_DNA"/>
</dbReference>
<dbReference type="Gene3D" id="3.30.420.10">
    <property type="entry name" value="Ribonuclease H-like superfamily/Ribonuclease H"/>
    <property type="match status" value="1"/>
</dbReference>
<gene>
    <name evidence="2" type="ORF">V6N12_010663</name>
</gene>
<dbReference type="SUPFAM" id="SSF53098">
    <property type="entry name" value="Ribonuclease H-like"/>
    <property type="match status" value="1"/>
</dbReference>
<dbReference type="InterPro" id="IPR002156">
    <property type="entry name" value="RNaseH_domain"/>
</dbReference>
<accession>A0ABR2EKR9</accession>
<dbReference type="PANTHER" id="PTHR47723:SF24">
    <property type="entry name" value="RNASE H TYPE-1 DOMAIN-CONTAINING PROTEIN"/>
    <property type="match status" value="1"/>
</dbReference>
<sequence length="250" mass="27915">MADRLPQGPFRNCMEWFEVVNPLLDPEQFIFLMVLLWNVWNRRNRWLHSNQLVPARLVSEYAQIVHGGFQQNNEDVVTQVACVREKNWSKPEQGQIKINVDGAWKATTRTAAIGVIARDHHGMMIDGCARILTGAHTAETAEACAFEAGLLMALDNGWERVAIEGDALNIINRLRVTELDSSVAATFLVESHDALHAHPGFTVQHVAREANQAAHGLAQHCVNSLVDFSFVFDVPECISQVLIHDAIFSD</sequence>
<evidence type="ECO:0000313" key="2">
    <source>
        <dbReference type="EMBL" id="KAK8562589.1"/>
    </source>
</evidence>
<keyword evidence="3" id="KW-1185">Reference proteome</keyword>
<reference evidence="2 3" key="1">
    <citation type="journal article" date="2024" name="G3 (Bethesda)">
        <title>Genome assembly of Hibiscus sabdariffa L. provides insights into metabolisms of medicinal natural products.</title>
        <authorList>
            <person name="Kim T."/>
        </authorList>
    </citation>
    <scope>NUCLEOTIDE SEQUENCE [LARGE SCALE GENOMIC DNA]</scope>
    <source>
        <strain evidence="2">TK-2024</strain>
        <tissue evidence="2">Old leaves</tissue>
    </source>
</reference>
<dbReference type="Pfam" id="PF13456">
    <property type="entry name" value="RVT_3"/>
    <property type="match status" value="1"/>
</dbReference>
<comment type="caution">
    <text evidence="2">The sequence shown here is derived from an EMBL/GenBank/DDBJ whole genome shotgun (WGS) entry which is preliminary data.</text>
</comment>
<dbReference type="CDD" id="cd06222">
    <property type="entry name" value="RNase_H_like"/>
    <property type="match status" value="1"/>
</dbReference>
<organism evidence="2 3">
    <name type="scientific">Hibiscus sabdariffa</name>
    <name type="common">roselle</name>
    <dbReference type="NCBI Taxonomy" id="183260"/>
    <lineage>
        <taxon>Eukaryota</taxon>
        <taxon>Viridiplantae</taxon>
        <taxon>Streptophyta</taxon>
        <taxon>Embryophyta</taxon>
        <taxon>Tracheophyta</taxon>
        <taxon>Spermatophyta</taxon>
        <taxon>Magnoliopsida</taxon>
        <taxon>eudicotyledons</taxon>
        <taxon>Gunneridae</taxon>
        <taxon>Pentapetalae</taxon>
        <taxon>rosids</taxon>
        <taxon>malvids</taxon>
        <taxon>Malvales</taxon>
        <taxon>Malvaceae</taxon>
        <taxon>Malvoideae</taxon>
        <taxon>Hibiscus</taxon>
    </lineage>
</organism>
<dbReference type="InterPro" id="IPR044730">
    <property type="entry name" value="RNase_H-like_dom_plant"/>
</dbReference>
<dbReference type="InterPro" id="IPR012337">
    <property type="entry name" value="RNaseH-like_sf"/>
</dbReference>
<evidence type="ECO:0000259" key="1">
    <source>
        <dbReference type="Pfam" id="PF13456"/>
    </source>
</evidence>
<dbReference type="InterPro" id="IPR036397">
    <property type="entry name" value="RNaseH_sf"/>
</dbReference>
<evidence type="ECO:0000313" key="3">
    <source>
        <dbReference type="Proteomes" id="UP001472677"/>
    </source>
</evidence>
<dbReference type="Proteomes" id="UP001472677">
    <property type="component" value="Unassembled WGS sequence"/>
</dbReference>
<protein>
    <recommendedName>
        <fullName evidence="1">RNase H type-1 domain-containing protein</fullName>
    </recommendedName>
</protein>
<dbReference type="PANTHER" id="PTHR47723">
    <property type="entry name" value="OS05G0353850 PROTEIN"/>
    <property type="match status" value="1"/>
</dbReference>
<feature type="domain" description="RNase H type-1" evidence="1">
    <location>
        <begin position="99"/>
        <end position="221"/>
    </location>
</feature>